<dbReference type="OrthoDB" id="9770517at2"/>
<dbReference type="InterPro" id="IPR010131">
    <property type="entry name" value="MdtP/NodT-like"/>
</dbReference>
<evidence type="ECO:0000256" key="1">
    <source>
        <dbReference type="ARBA" id="ARBA00007613"/>
    </source>
</evidence>
<dbReference type="KEGG" id="caj:CIG1485E_1111"/>
<evidence type="ECO:0000313" key="3">
    <source>
        <dbReference type="Proteomes" id="UP000028486"/>
    </source>
</evidence>
<reference evidence="3" key="1">
    <citation type="journal article" date="2014" name="Genome Announc.">
        <title>Complete Genome Sequence of Campylobacter iguaniorum Strain 1485ET, Isolated from a Bearded Dragon (Pogona vitticeps).</title>
        <authorList>
            <person name="Gilbert M.J."/>
            <person name="Miller W.G."/>
            <person name="Yee E."/>
            <person name="Kik M."/>
            <person name="Wagenaar J.A."/>
            <person name="Duim B."/>
        </authorList>
    </citation>
    <scope>NUCLEOTIDE SEQUENCE [LARGE SCALE GENOMIC DNA]</scope>
    <source>
        <strain evidence="3">1485E</strain>
    </source>
</reference>
<dbReference type="AlphaFoldDB" id="A0A076FAG3"/>
<organism evidence="2 3">
    <name type="scientific">Campylobacter iguaniorum</name>
    <dbReference type="NCBI Taxonomy" id="1244531"/>
    <lineage>
        <taxon>Bacteria</taxon>
        <taxon>Pseudomonadati</taxon>
        <taxon>Campylobacterota</taxon>
        <taxon>Epsilonproteobacteria</taxon>
        <taxon>Campylobacterales</taxon>
        <taxon>Campylobacteraceae</taxon>
        <taxon>Campylobacter</taxon>
    </lineage>
</organism>
<dbReference type="Gene3D" id="1.20.1600.10">
    <property type="entry name" value="Outer membrane efflux proteins (OEP)"/>
    <property type="match status" value="1"/>
</dbReference>
<dbReference type="EMBL" id="CP009043">
    <property type="protein sequence ID" value="AII14946.1"/>
    <property type="molecule type" value="Genomic_DNA"/>
</dbReference>
<dbReference type="Pfam" id="PF02321">
    <property type="entry name" value="OEP"/>
    <property type="match status" value="2"/>
</dbReference>
<dbReference type="PANTHER" id="PTHR30203:SF32">
    <property type="entry name" value="CATION EFFLUX SYSTEM PROTEIN CUSC"/>
    <property type="match status" value="1"/>
</dbReference>
<dbReference type="eggNOG" id="COG1538">
    <property type="taxonomic scope" value="Bacteria"/>
</dbReference>
<accession>A0A076FAG3</accession>
<dbReference type="InterPro" id="IPR003423">
    <property type="entry name" value="OMP_efflux"/>
</dbReference>
<dbReference type="Gene3D" id="2.20.200.10">
    <property type="entry name" value="Outer membrane efflux proteins (OEP)"/>
    <property type="match status" value="1"/>
</dbReference>
<dbReference type="STRING" id="1244531.CIG2463D_1203"/>
<dbReference type="HOGENOM" id="CLU_012817_13_1_7"/>
<dbReference type="PROSITE" id="PS51257">
    <property type="entry name" value="PROKAR_LIPOPROTEIN"/>
    <property type="match status" value="1"/>
</dbReference>
<protein>
    <submittedName>
        <fullName evidence="2">TolC-like outer membrane efflux protein</fullName>
    </submittedName>
</protein>
<evidence type="ECO:0000313" key="2">
    <source>
        <dbReference type="EMBL" id="AII14946.1"/>
    </source>
</evidence>
<dbReference type="SUPFAM" id="SSF56954">
    <property type="entry name" value="Outer membrane efflux proteins (OEP)"/>
    <property type="match status" value="1"/>
</dbReference>
<dbReference type="PANTHER" id="PTHR30203">
    <property type="entry name" value="OUTER MEMBRANE CATION EFFLUX PROTEIN"/>
    <property type="match status" value="1"/>
</dbReference>
<dbReference type="RefSeq" id="WP_038454530.1">
    <property type="nucleotide sequence ID" value="NZ_CP009043.1"/>
</dbReference>
<dbReference type="GO" id="GO:0015562">
    <property type="term" value="F:efflux transmembrane transporter activity"/>
    <property type="evidence" value="ECO:0007669"/>
    <property type="project" value="InterPro"/>
</dbReference>
<dbReference type="Proteomes" id="UP000028486">
    <property type="component" value="Chromosome"/>
</dbReference>
<gene>
    <name evidence="2" type="ORF">CIG1485E_1111</name>
</gene>
<keyword evidence="3" id="KW-1185">Reference proteome</keyword>
<sequence length="432" mass="49362">MKNILVILLGFLFAGCAAKSLNYEVKEVSFYEPVWYIDFNQSTLNSLVKTALKNNEDVNVAALNLRQALLKAGVAKDDLFPTAQAGAKATTQRDISTSNDWKNGFSSNFSLSYELDIFGKILDNYDARLWDAKTSELDLQNLKLTIVNSVVDTYFNILYVNDVVRNLELNLENLKSLDELVRLKYELGKEEILSVRQSKQNILNVQNQLLSQKRAQESNYEILKNLTRSEILLDKFSLEAVQTTDIGLEIKFEELGKRPDINAAISKLNSSFYDYKISEKNLYPSVSLGASLSDSASKFSDSFGFNILGGNLNINLPFLDYSRLKKQINISELEFRKNVLGYEKTLSNAANEVIKYVGFYDIDKKRYLNFEQIKEHNQKIVEIYENKYDFGRVELKDLLEAKNALISAQNSLLNQKYLLLNDELNYYKSIAK</sequence>
<proteinExistence type="inferred from homology"/>
<comment type="similarity">
    <text evidence="1">Belongs to the outer membrane factor (OMF) (TC 1.B.17) family.</text>
</comment>
<name>A0A076FAG3_9BACT</name>